<dbReference type="Proteomes" id="UP000294980">
    <property type="component" value="Unassembled WGS sequence"/>
</dbReference>
<organism evidence="3 4">
    <name type="scientific">Chromatocurvus halotolerans</name>
    <dbReference type="NCBI Taxonomy" id="1132028"/>
    <lineage>
        <taxon>Bacteria</taxon>
        <taxon>Pseudomonadati</taxon>
        <taxon>Pseudomonadota</taxon>
        <taxon>Gammaproteobacteria</taxon>
        <taxon>Cellvibrionales</taxon>
        <taxon>Halieaceae</taxon>
        <taxon>Chromatocurvus</taxon>
    </lineage>
</organism>
<gene>
    <name evidence="3" type="ORF">EV688_10624</name>
</gene>
<dbReference type="AlphaFoldDB" id="A0A4R2KQE5"/>
<reference evidence="3 4" key="1">
    <citation type="submission" date="2019-03" db="EMBL/GenBank/DDBJ databases">
        <title>Genomic Encyclopedia of Type Strains, Phase IV (KMG-IV): sequencing the most valuable type-strain genomes for metagenomic binning, comparative biology and taxonomic classification.</title>
        <authorList>
            <person name="Goeker M."/>
        </authorList>
    </citation>
    <scope>NUCLEOTIDE SEQUENCE [LARGE SCALE GENOMIC DNA]</scope>
    <source>
        <strain evidence="3 4">DSM 23344</strain>
    </source>
</reference>
<feature type="chain" id="PRO_5020245822" evidence="1">
    <location>
        <begin position="39"/>
        <end position="126"/>
    </location>
</feature>
<dbReference type="RefSeq" id="WP_162883837.1">
    <property type="nucleotide sequence ID" value="NZ_QQSW01000005.1"/>
</dbReference>
<dbReference type="Pfam" id="PF13767">
    <property type="entry name" value="DUF4168"/>
    <property type="match status" value="1"/>
</dbReference>
<evidence type="ECO:0000313" key="3">
    <source>
        <dbReference type="EMBL" id="TCO75834.1"/>
    </source>
</evidence>
<keyword evidence="1" id="KW-0732">Signal</keyword>
<dbReference type="Gene3D" id="1.20.120.1190">
    <property type="match status" value="1"/>
</dbReference>
<evidence type="ECO:0000313" key="4">
    <source>
        <dbReference type="Proteomes" id="UP000294980"/>
    </source>
</evidence>
<proteinExistence type="predicted"/>
<feature type="domain" description="DUF4168" evidence="2">
    <location>
        <begin position="47"/>
        <end position="121"/>
    </location>
</feature>
<feature type="signal peptide" evidence="1">
    <location>
        <begin position="1"/>
        <end position="38"/>
    </location>
</feature>
<protein>
    <submittedName>
        <fullName evidence="3">Uncharacterized protein DUF4168</fullName>
    </submittedName>
</protein>
<name>A0A4R2KQE5_9GAMM</name>
<comment type="caution">
    <text evidence="3">The sequence shown here is derived from an EMBL/GenBank/DDBJ whole genome shotgun (WGS) entry which is preliminary data.</text>
</comment>
<evidence type="ECO:0000256" key="1">
    <source>
        <dbReference type="SAM" id="SignalP"/>
    </source>
</evidence>
<accession>A0A4R2KQE5</accession>
<dbReference type="EMBL" id="SLWX01000006">
    <property type="protein sequence ID" value="TCO75834.1"/>
    <property type="molecule type" value="Genomic_DNA"/>
</dbReference>
<sequence>MLVSDLVKTAEIAAGATRRIFSAALVALALVTAGNAVAQQQGGEVTDQKLGQFMVAMASVQDVQEEYAGEIQSTSDGEKAQELRQEAQNKMISAVEDSGLTVPQYNMIAERMRTDPELAERAEDMQ</sequence>
<dbReference type="InterPro" id="IPR025433">
    <property type="entry name" value="DUF4168"/>
</dbReference>
<evidence type="ECO:0000259" key="2">
    <source>
        <dbReference type="Pfam" id="PF13767"/>
    </source>
</evidence>
<keyword evidence="4" id="KW-1185">Reference proteome</keyword>